<feature type="transmembrane region" description="Helical" evidence="6">
    <location>
        <begin position="297"/>
        <end position="314"/>
    </location>
</feature>
<evidence type="ECO:0000256" key="1">
    <source>
        <dbReference type="ARBA" id="ARBA00004651"/>
    </source>
</evidence>
<feature type="transmembrane region" description="Helical" evidence="6">
    <location>
        <begin position="216"/>
        <end position="234"/>
    </location>
</feature>
<feature type="transmembrane region" description="Helical" evidence="6">
    <location>
        <begin position="269"/>
        <end position="291"/>
    </location>
</feature>
<dbReference type="Pfam" id="PF02653">
    <property type="entry name" value="BPD_transp_2"/>
    <property type="match status" value="1"/>
</dbReference>
<dbReference type="AlphaFoldDB" id="A0A3P3XR89"/>
<dbReference type="PANTHER" id="PTHR32196">
    <property type="entry name" value="ABC TRANSPORTER PERMEASE PROTEIN YPHD-RELATED-RELATED"/>
    <property type="match status" value="1"/>
</dbReference>
<dbReference type="GO" id="GO:0022857">
    <property type="term" value="F:transmembrane transporter activity"/>
    <property type="evidence" value="ECO:0007669"/>
    <property type="project" value="InterPro"/>
</dbReference>
<accession>A0A3P3XR89</accession>
<comment type="subcellular location">
    <subcellularLocation>
        <location evidence="1">Cell membrane</location>
        <topology evidence="1">Multi-pass membrane protein</topology>
    </subcellularLocation>
</comment>
<feature type="transmembrane region" description="Helical" evidence="6">
    <location>
        <begin position="12"/>
        <end position="34"/>
    </location>
</feature>
<keyword evidence="2" id="KW-1003">Cell membrane</keyword>
<feature type="transmembrane region" description="Helical" evidence="6">
    <location>
        <begin position="46"/>
        <end position="66"/>
    </location>
</feature>
<keyword evidence="4 6" id="KW-1133">Transmembrane helix</keyword>
<evidence type="ECO:0000256" key="3">
    <source>
        <dbReference type="ARBA" id="ARBA00022692"/>
    </source>
</evidence>
<organism evidence="7">
    <name type="scientific">uncultured spirochete</name>
    <dbReference type="NCBI Taxonomy" id="156406"/>
    <lineage>
        <taxon>Bacteria</taxon>
        <taxon>Pseudomonadati</taxon>
        <taxon>Spirochaetota</taxon>
        <taxon>Spirochaetia</taxon>
        <taxon>Spirochaetales</taxon>
        <taxon>environmental samples</taxon>
    </lineage>
</organism>
<evidence type="ECO:0000256" key="5">
    <source>
        <dbReference type="ARBA" id="ARBA00023136"/>
    </source>
</evidence>
<feature type="transmembrane region" description="Helical" evidence="6">
    <location>
        <begin position="122"/>
        <end position="142"/>
    </location>
</feature>
<keyword evidence="5 6" id="KW-0472">Membrane</keyword>
<feature type="transmembrane region" description="Helical" evidence="6">
    <location>
        <begin position="163"/>
        <end position="186"/>
    </location>
</feature>
<evidence type="ECO:0000256" key="4">
    <source>
        <dbReference type="ARBA" id="ARBA00022989"/>
    </source>
</evidence>
<evidence type="ECO:0000313" key="7">
    <source>
        <dbReference type="EMBL" id="SLM18760.1"/>
    </source>
</evidence>
<dbReference type="CDD" id="cd06579">
    <property type="entry name" value="TM_PBP1_transp_AraH_like"/>
    <property type="match status" value="1"/>
</dbReference>
<evidence type="ECO:0000256" key="2">
    <source>
        <dbReference type="ARBA" id="ARBA00022475"/>
    </source>
</evidence>
<dbReference type="PANTHER" id="PTHR32196:SF72">
    <property type="entry name" value="RIBOSE IMPORT PERMEASE PROTEIN RBSC"/>
    <property type="match status" value="1"/>
</dbReference>
<protein>
    <submittedName>
        <fullName evidence="7">Putative Ribose transport system permease protein RbsC</fullName>
    </submittedName>
</protein>
<reference evidence="7" key="1">
    <citation type="submission" date="2017-02" db="EMBL/GenBank/DDBJ databases">
        <authorList>
            <person name="Regsiter A."/>
            <person name="William W."/>
        </authorList>
    </citation>
    <scope>NUCLEOTIDE SEQUENCE</scope>
    <source>
        <strain evidence="7">BdmA 4</strain>
    </source>
</reference>
<name>A0A3P3XR89_9SPIR</name>
<dbReference type="EMBL" id="FWDO01000005">
    <property type="protein sequence ID" value="SLM18760.1"/>
    <property type="molecule type" value="Genomic_DNA"/>
</dbReference>
<keyword evidence="3 6" id="KW-0812">Transmembrane</keyword>
<dbReference type="GO" id="GO:0005886">
    <property type="term" value="C:plasma membrane"/>
    <property type="evidence" value="ECO:0007669"/>
    <property type="project" value="UniProtKB-SubCell"/>
</dbReference>
<dbReference type="InterPro" id="IPR001851">
    <property type="entry name" value="ABC_transp_permease"/>
</dbReference>
<proteinExistence type="predicted"/>
<evidence type="ECO:0000256" key="6">
    <source>
        <dbReference type="SAM" id="Phobius"/>
    </source>
</evidence>
<feature type="transmembrane region" description="Helical" evidence="6">
    <location>
        <begin position="96"/>
        <end position="116"/>
    </location>
</feature>
<sequence>MNLQKANRTSPLQILFDQTVLFILFGFTIFMAFVKPSFLSWWNIQNVLIDVSIYGVVACGMTILIISGEFDLSASSQYMWAQILFVSLLNMTKNPFVSIIITLLSGFILGTINGLIVTKLHINSFITTLGTMTMIRGLCLVFTSGKMVSTDNSFMKAAGSFEFLGLSSFFYIYIGVLLILSIILAYTNFGRRFYATGGNLDVARLAGINTSFQKTAAFSIMGILCSIGGMMLVVQLRAGSTQYGNDIALSCVAATVIGGTRLSGGAGNALRTALGMLVIVMLYKALVYLGFQAYYQNLVKGLVLILVVMFDLFMSRRGATAR</sequence>
<gene>
    <name evidence="7" type="ORF">SPIRO4BDMA_50275</name>
</gene>